<dbReference type="Proteomes" id="UP000198238">
    <property type="component" value="Chromosome"/>
</dbReference>
<evidence type="ECO:0000313" key="3">
    <source>
        <dbReference type="EMBL" id="ASK28202.1"/>
    </source>
</evidence>
<accession>A0A220S463</accession>
<dbReference type="EMBL" id="CP022278">
    <property type="protein sequence ID" value="ASK28202.1"/>
    <property type="molecule type" value="Genomic_DNA"/>
</dbReference>
<dbReference type="RefSeq" id="WP_089036892.1">
    <property type="nucleotide sequence ID" value="NZ_CP022278.1"/>
</dbReference>
<dbReference type="InterPro" id="IPR055592">
    <property type="entry name" value="DUF7168"/>
</dbReference>
<proteinExistence type="predicted"/>
<dbReference type="InterPro" id="IPR016868">
    <property type="entry name" value="Phage_B3_Orf5"/>
</dbReference>
<evidence type="ECO:0000259" key="2">
    <source>
        <dbReference type="Pfam" id="PF23771"/>
    </source>
</evidence>
<dbReference type="Pfam" id="PF10979">
    <property type="entry name" value="DUF2786"/>
    <property type="match status" value="1"/>
</dbReference>
<dbReference type="Pfam" id="PF23771">
    <property type="entry name" value="DUF7168"/>
    <property type="match status" value="1"/>
</dbReference>
<dbReference type="AlphaFoldDB" id="A0A220S463"/>
<organism evidence="3 4">
    <name type="scientific">Neisseria chenwenguii</name>
    <dbReference type="NCBI Taxonomy" id="1853278"/>
    <lineage>
        <taxon>Bacteria</taxon>
        <taxon>Pseudomonadati</taxon>
        <taxon>Pseudomonadota</taxon>
        <taxon>Betaproteobacteria</taxon>
        <taxon>Neisseriales</taxon>
        <taxon>Neisseriaceae</taxon>
        <taxon>Neisseria</taxon>
    </lineage>
</organism>
<feature type="domain" description="DUF2786" evidence="1">
    <location>
        <begin position="6"/>
        <end position="43"/>
    </location>
</feature>
<feature type="domain" description="DUF7168" evidence="2">
    <location>
        <begin position="45"/>
        <end position="186"/>
    </location>
</feature>
<reference evidence="3 4" key="1">
    <citation type="submission" date="2017-06" db="EMBL/GenBank/DDBJ databases">
        <title>Neisseria chenwenguii sp. nov., isolated from the intestinal contents of Tibetan Plateau Pika in Yushu, Qinghai Province, China.</title>
        <authorList>
            <person name="Zhang G."/>
        </authorList>
    </citation>
    <scope>NUCLEOTIDE SEQUENCE [LARGE SCALE GENOMIC DNA]</scope>
    <source>
        <strain evidence="3 4">10023</strain>
    </source>
</reference>
<name>A0A220S463_9NEIS</name>
<protein>
    <submittedName>
        <fullName evidence="3">Uncharacterized protein</fullName>
    </submittedName>
</protein>
<sequence>MDKQSALEKIKKCLALGKSANEHEAAQALKHAQILMTQFGLDELDVSLSEISEDRIAAPLTVPQWHWNLVHLCGIAFGCERWHSVNSIGSGFIFCGINGRSELAAYAYTVLLRQLKAARRGYMKTELSRVRIGKNKTARANKFCDGWVRGVRKNVISFAQSEQEIGLITQYREHKYGEMKQAKTRDVKGVRSYRDDYRAGIEIGKDIKLNVPLGQSETNLLAK</sequence>
<evidence type="ECO:0000313" key="4">
    <source>
        <dbReference type="Proteomes" id="UP000198238"/>
    </source>
</evidence>
<keyword evidence="4" id="KW-1185">Reference proteome</keyword>
<dbReference type="KEGG" id="nei:BG910_11085"/>
<gene>
    <name evidence="3" type="ORF">BG910_11085</name>
</gene>
<dbReference type="PIRSF" id="PIRSF028111">
    <property type="entry name" value="UCP028111"/>
    <property type="match status" value="1"/>
</dbReference>
<evidence type="ECO:0000259" key="1">
    <source>
        <dbReference type="Pfam" id="PF10979"/>
    </source>
</evidence>
<dbReference type="InterPro" id="IPR024498">
    <property type="entry name" value="DUF2786"/>
</dbReference>